<dbReference type="Proteomes" id="UP000244677">
    <property type="component" value="Chromosome"/>
</dbReference>
<dbReference type="InterPro" id="IPR018490">
    <property type="entry name" value="cNMP-bd_dom_sf"/>
</dbReference>
<sequence>MHHKLLSFFELFREIPDGDRALIAKAFLHKSYEEGDYLFKAPKICDELFFICVGIVRIMVPNEKGTDVTHFFLKENQFCTLLDSFEKEKHANESIQAACPTEVLAIRKTDLLHLYGQLPYLKNLIEAVMHESLLEKIRIRNAYNGLDATKRYHQFLILQPEIALRVSQGDIASYLGITPQSLSRIRKSNR</sequence>
<dbReference type="Pfam" id="PF00027">
    <property type="entry name" value="cNMP_binding"/>
    <property type="match status" value="1"/>
</dbReference>
<protein>
    <recommendedName>
        <fullName evidence="1">Cyclic nucleotide-binding domain-containing protein</fullName>
    </recommendedName>
</protein>
<dbReference type="OrthoDB" id="758145at2"/>
<evidence type="ECO:0000313" key="2">
    <source>
        <dbReference type="EMBL" id="AWG24735.1"/>
    </source>
</evidence>
<dbReference type="PROSITE" id="PS50042">
    <property type="entry name" value="CNMP_BINDING_3"/>
    <property type="match status" value="1"/>
</dbReference>
<dbReference type="InterPro" id="IPR000595">
    <property type="entry name" value="cNMP-bd_dom"/>
</dbReference>
<dbReference type="RefSeq" id="WP_108736365.1">
    <property type="nucleotide sequence ID" value="NZ_CP020919.1"/>
</dbReference>
<dbReference type="SUPFAM" id="SSF51206">
    <property type="entry name" value="cAMP-binding domain-like"/>
    <property type="match status" value="1"/>
</dbReference>
<dbReference type="EMBL" id="CP020919">
    <property type="protein sequence ID" value="AWG24735.1"/>
    <property type="molecule type" value="Genomic_DNA"/>
</dbReference>
<dbReference type="AlphaFoldDB" id="A0A2S1LLW0"/>
<accession>A0A2S1LLW0</accession>
<dbReference type="CDD" id="cd00038">
    <property type="entry name" value="CAP_ED"/>
    <property type="match status" value="1"/>
</dbReference>
<dbReference type="KEGG" id="fki:FK004_05585"/>
<evidence type="ECO:0000259" key="1">
    <source>
        <dbReference type="PROSITE" id="PS50042"/>
    </source>
</evidence>
<evidence type="ECO:0000313" key="3">
    <source>
        <dbReference type="Proteomes" id="UP000244677"/>
    </source>
</evidence>
<proteinExistence type="predicted"/>
<name>A0A2S1LLW0_9FLAO</name>
<gene>
    <name evidence="2" type="ORF">FK004_05585</name>
</gene>
<organism evidence="2 3">
    <name type="scientific">Flavobacterium kingsejongi</name>
    <dbReference type="NCBI Taxonomy" id="1678728"/>
    <lineage>
        <taxon>Bacteria</taxon>
        <taxon>Pseudomonadati</taxon>
        <taxon>Bacteroidota</taxon>
        <taxon>Flavobacteriia</taxon>
        <taxon>Flavobacteriales</taxon>
        <taxon>Flavobacteriaceae</taxon>
        <taxon>Flavobacterium</taxon>
    </lineage>
</organism>
<feature type="domain" description="Cyclic nucleotide-binding" evidence="1">
    <location>
        <begin position="11"/>
        <end position="116"/>
    </location>
</feature>
<reference evidence="2 3" key="1">
    <citation type="submission" date="2017-04" db="EMBL/GenBank/DDBJ databases">
        <title>Complete genome sequence of Flavobacterium kingsejong AJ004.</title>
        <authorList>
            <person name="Lee P.C."/>
        </authorList>
    </citation>
    <scope>NUCLEOTIDE SEQUENCE [LARGE SCALE GENOMIC DNA]</scope>
    <source>
        <strain evidence="2 3">AJ004</strain>
    </source>
</reference>
<dbReference type="InterPro" id="IPR014710">
    <property type="entry name" value="RmlC-like_jellyroll"/>
</dbReference>
<dbReference type="SMART" id="SM00100">
    <property type="entry name" value="cNMP"/>
    <property type="match status" value="1"/>
</dbReference>
<keyword evidence="3" id="KW-1185">Reference proteome</keyword>
<dbReference type="Gene3D" id="2.60.120.10">
    <property type="entry name" value="Jelly Rolls"/>
    <property type="match status" value="1"/>
</dbReference>